<reference evidence="3" key="1">
    <citation type="submission" date="2022-07" db="EMBL/GenBank/DDBJ databases">
        <title>Phylogenomic reconstructions and comparative analyses of Kickxellomycotina fungi.</title>
        <authorList>
            <person name="Reynolds N.K."/>
            <person name="Stajich J.E."/>
            <person name="Barry K."/>
            <person name="Grigoriev I.V."/>
            <person name="Crous P."/>
            <person name="Smith M.E."/>
        </authorList>
    </citation>
    <scope>NUCLEOTIDE SEQUENCE</scope>
    <source>
        <strain evidence="3">NBRC 105414</strain>
    </source>
</reference>
<dbReference type="AlphaFoldDB" id="A0A9W8LKC5"/>
<protein>
    <submittedName>
        <fullName evidence="3">Uncharacterized protein</fullName>
    </submittedName>
</protein>
<dbReference type="EMBL" id="JANBUL010000044">
    <property type="protein sequence ID" value="KAJ2783582.1"/>
    <property type="molecule type" value="Genomic_DNA"/>
</dbReference>
<dbReference type="PANTHER" id="PTHR40368">
    <property type="entry name" value="YALI0F14399P"/>
    <property type="match status" value="1"/>
</dbReference>
<keyword evidence="2" id="KW-0732">Signal</keyword>
<comment type="caution">
    <text evidence="3">The sequence shown here is derived from an EMBL/GenBank/DDBJ whole genome shotgun (WGS) entry which is preliminary data.</text>
</comment>
<dbReference type="PANTHER" id="PTHR40368:SF1">
    <property type="entry name" value="YALI0F14399P"/>
    <property type="match status" value="1"/>
</dbReference>
<feature type="transmembrane region" description="Helical" evidence="1">
    <location>
        <begin position="170"/>
        <end position="191"/>
    </location>
</feature>
<evidence type="ECO:0000256" key="1">
    <source>
        <dbReference type="SAM" id="Phobius"/>
    </source>
</evidence>
<evidence type="ECO:0000313" key="3">
    <source>
        <dbReference type="EMBL" id="KAJ2783582.1"/>
    </source>
</evidence>
<evidence type="ECO:0000256" key="2">
    <source>
        <dbReference type="SAM" id="SignalP"/>
    </source>
</evidence>
<name>A0A9W8LKC5_9FUNG</name>
<keyword evidence="1" id="KW-1133">Transmembrane helix</keyword>
<keyword evidence="1" id="KW-0812">Transmembrane</keyword>
<dbReference type="OrthoDB" id="18530at2759"/>
<accession>A0A9W8LKC5</accession>
<organism evidence="3 4">
    <name type="scientific">Coemansia javaensis</name>
    <dbReference type="NCBI Taxonomy" id="2761396"/>
    <lineage>
        <taxon>Eukaryota</taxon>
        <taxon>Fungi</taxon>
        <taxon>Fungi incertae sedis</taxon>
        <taxon>Zoopagomycota</taxon>
        <taxon>Kickxellomycotina</taxon>
        <taxon>Kickxellomycetes</taxon>
        <taxon>Kickxellales</taxon>
        <taxon>Kickxellaceae</taxon>
        <taxon>Coemansia</taxon>
    </lineage>
</organism>
<proteinExistence type="predicted"/>
<keyword evidence="1" id="KW-0472">Membrane</keyword>
<gene>
    <name evidence="3" type="ORF">H4R18_001635</name>
</gene>
<sequence>MQMHVFATMALAAAAAAGSAAKAAAEAGETWLRPECLETGRGLEFRYGHDGPVQCSIKGGSAFHRAMVHSAALKAPLRCRVARLEFALRVEGVAARGSRGSDAAQRINGNFNAALHAQKGTLVAAGVYPVADWPLPEAVGGITTLQFSQRWYEGSSLAVLMANRRSEEEFIIQPVVAAMFCVLTACAVYVVGRVYVEGSLIPRVLAEHGIPAAAAAASTAAAPSPSALKKTN</sequence>
<feature type="signal peptide" evidence="2">
    <location>
        <begin position="1"/>
        <end position="21"/>
    </location>
</feature>
<keyword evidence="4" id="KW-1185">Reference proteome</keyword>
<feature type="chain" id="PRO_5040789029" evidence="2">
    <location>
        <begin position="22"/>
        <end position="232"/>
    </location>
</feature>
<evidence type="ECO:0000313" key="4">
    <source>
        <dbReference type="Proteomes" id="UP001140217"/>
    </source>
</evidence>
<dbReference type="Proteomes" id="UP001140217">
    <property type="component" value="Unassembled WGS sequence"/>
</dbReference>